<feature type="transmembrane region" description="Helical" evidence="1">
    <location>
        <begin position="110"/>
        <end position="126"/>
    </location>
</feature>
<accession>A0ABS9ZRU5</accession>
<evidence type="ECO:0000313" key="4">
    <source>
        <dbReference type="Proteomes" id="UP001165460"/>
    </source>
</evidence>
<gene>
    <name evidence="3" type="ORF">MMF97_01230</name>
</gene>
<organism evidence="3 4">
    <name type="scientific">Pedobacter montanisoli</name>
    <dbReference type="NCBI Taxonomy" id="2923277"/>
    <lineage>
        <taxon>Bacteria</taxon>
        <taxon>Pseudomonadati</taxon>
        <taxon>Bacteroidota</taxon>
        <taxon>Sphingobacteriia</taxon>
        <taxon>Sphingobacteriales</taxon>
        <taxon>Sphingobacteriaceae</taxon>
        <taxon>Pedobacter</taxon>
    </lineage>
</organism>
<evidence type="ECO:0000256" key="2">
    <source>
        <dbReference type="SAM" id="SignalP"/>
    </source>
</evidence>
<feature type="transmembrane region" description="Helical" evidence="1">
    <location>
        <begin position="234"/>
        <end position="257"/>
    </location>
</feature>
<keyword evidence="1" id="KW-0812">Transmembrane</keyword>
<keyword evidence="2" id="KW-0732">Signal</keyword>
<proteinExistence type="predicted"/>
<reference evidence="3" key="1">
    <citation type="submission" date="2022-03" db="EMBL/GenBank/DDBJ databases">
        <authorList>
            <person name="Woo C.Y."/>
        </authorList>
    </citation>
    <scope>NUCLEOTIDE SEQUENCE</scope>
    <source>
        <strain evidence="3">CYS-01</strain>
    </source>
</reference>
<dbReference type="RefSeq" id="WP_243357773.1">
    <property type="nucleotide sequence ID" value="NZ_JALGBH010000001.1"/>
</dbReference>
<feature type="transmembrane region" description="Helical" evidence="1">
    <location>
        <begin position="263"/>
        <end position="285"/>
    </location>
</feature>
<protein>
    <submittedName>
        <fullName evidence="3">DUF4271 domain-containing protein</fullName>
    </submittedName>
</protein>
<dbReference type="EMBL" id="JALGBH010000001">
    <property type="protein sequence ID" value="MCJ0741311.1"/>
    <property type="molecule type" value="Genomic_DNA"/>
</dbReference>
<dbReference type="Proteomes" id="UP001165460">
    <property type="component" value="Unassembled WGS sequence"/>
</dbReference>
<feature type="transmembrane region" description="Helical" evidence="1">
    <location>
        <begin position="160"/>
        <end position="181"/>
    </location>
</feature>
<keyword evidence="1" id="KW-1133">Transmembrane helix</keyword>
<feature type="transmembrane region" description="Helical" evidence="1">
    <location>
        <begin position="196"/>
        <end position="222"/>
    </location>
</feature>
<name>A0ABS9ZRU5_9SPHI</name>
<evidence type="ECO:0000313" key="3">
    <source>
        <dbReference type="EMBL" id="MCJ0741311.1"/>
    </source>
</evidence>
<feature type="transmembrane region" description="Helical" evidence="1">
    <location>
        <begin position="297"/>
        <end position="317"/>
    </location>
</feature>
<evidence type="ECO:0000256" key="1">
    <source>
        <dbReference type="SAM" id="Phobius"/>
    </source>
</evidence>
<feature type="chain" id="PRO_5045568865" evidence="2">
    <location>
        <begin position="21"/>
        <end position="319"/>
    </location>
</feature>
<keyword evidence="1" id="KW-0472">Membrane</keyword>
<dbReference type="InterPro" id="IPR025367">
    <property type="entry name" value="DUF4271"/>
</dbReference>
<dbReference type="Pfam" id="PF14093">
    <property type="entry name" value="DUF4271"/>
    <property type="match status" value="1"/>
</dbReference>
<comment type="caution">
    <text evidence="3">The sequence shown here is derived from an EMBL/GenBank/DDBJ whole genome shotgun (WGS) entry which is preliminary data.</text>
</comment>
<feature type="signal peptide" evidence="2">
    <location>
        <begin position="1"/>
        <end position="20"/>
    </location>
</feature>
<keyword evidence="4" id="KW-1185">Reference proteome</keyword>
<sequence>MLKKQICFLVFLLTTFISFAQIKPVKADSLNIKPFLTDSLILDTISKSTIDTLTPHILKKRDSSTYAHWIDSLGKGYGFAVFDLSSVLKKQNPTEKVVYRQGDLLPKGKVWILLVIGFLLVLFAILKNSFGKQLNMVVQSFYSNRVLTNFSKEDNLVTSWSFLLLFVQFGFTIGMFFYLLAQYNENEQAQRQGFEFFITLSMGIIMLYLLKIVMLRLIGFFFEVQKPVKHYVTILYLSYFNASLLFIPLIIAFALAPVQYGNVFILTGLILLCAIFIFQFVRAAINILSTYRFPKLYLILYLCALEICPIMILIKAIGY</sequence>